<accession>A0AAW0BZB3</accession>
<feature type="domain" description="NACHT" evidence="2">
    <location>
        <begin position="285"/>
        <end position="441"/>
    </location>
</feature>
<sequence length="875" mass="99578">MVIHKRKFNNDRLKLSLKAHYSVLLPGPSMSTSTATASTTTGGIIPEAIEDDSLGVVRVEDDSAKLEDEVERVRRRTEKRKRIYQTADAVIETLEHLSERPSYQVHEVARAASIVVSAIYRIIKAKHEQNEAIVALYDIMIETHKIAVEKGALNQESEFTGLFDEIVQQTEECYVFLSNYMYKGRLYQVMDFWNSPSKIEDFKSAFEQLKMRFMETQVEVTTATVLYTQRVVLHTQRVVESIDQKMKLRPLEPSTELGPKCHCLLGTRRASLTKILDWCFYGDQSTLWISGIAGCGKSSLIGTLHNSLTTLGFHSRLAAFIRFDRSSYGNAKEFVKALAFSLANFDERFGKQIVEVVEKSPQIAQNTDLSTQVQKLLINPLRGLSEEIAKEGRIVVLVDGIDECSREDRAETNFREQLLELFADDKFGLLPFLRFVLASRPEEDIVTYLRNLNHIHHFQLDHTSNETREDIHYFLTISIEKRPPFRVLDPTSKRSAIKLLADRASGLFVWAATVVVFIAENVVKRLDLFTQEEPSKDPLHALTILYETALNSLVNSHGDDDIKENICIALGLIIASGAFPSVQVLHSILNIPYPKKQAGILGAFQKLQSLVIVTQENGAYQLLHKSFDDFLTSKDRAGHWYIDMEKYRAILYEAMITCTMDHLDKADEELPEALSSDLYLYAIEGPVFGVQQNLSLYQSLQQKLKRFLLGYVKGGSTTQKIFGIRCHQQAEKLQHDSEFMRKAWLGASGLEYIAKHPLVVKDFFNIMLYDAALAGKVTKTNPKDQPESLEWEVDNIYMSVFIQMASGSNVYEEIVVVLDKNPIPPVVSLGPEMEMPIKIREASVKEFIEWGEYKEGKWVPIVEPQNRGRWRNVER</sequence>
<dbReference type="AlphaFoldDB" id="A0AAW0BZB3"/>
<evidence type="ECO:0000259" key="2">
    <source>
        <dbReference type="PROSITE" id="PS50837"/>
    </source>
</evidence>
<dbReference type="InterPro" id="IPR007111">
    <property type="entry name" value="NACHT_NTPase"/>
</dbReference>
<dbReference type="PANTHER" id="PTHR10039:SF17">
    <property type="entry name" value="FUNGAL STAND N-TERMINAL GOODBYE DOMAIN-CONTAINING PROTEIN-RELATED"/>
    <property type="match status" value="1"/>
</dbReference>
<keyword evidence="1" id="KW-0677">Repeat</keyword>
<organism evidence="3 4">
    <name type="scientific">Paramarasmius palmivorus</name>
    <dbReference type="NCBI Taxonomy" id="297713"/>
    <lineage>
        <taxon>Eukaryota</taxon>
        <taxon>Fungi</taxon>
        <taxon>Dikarya</taxon>
        <taxon>Basidiomycota</taxon>
        <taxon>Agaricomycotina</taxon>
        <taxon>Agaricomycetes</taxon>
        <taxon>Agaricomycetidae</taxon>
        <taxon>Agaricales</taxon>
        <taxon>Marasmiineae</taxon>
        <taxon>Marasmiaceae</taxon>
        <taxon>Paramarasmius</taxon>
    </lineage>
</organism>
<dbReference type="Proteomes" id="UP001383192">
    <property type="component" value="Unassembled WGS sequence"/>
</dbReference>
<keyword evidence="4" id="KW-1185">Reference proteome</keyword>
<gene>
    <name evidence="3" type="ORF">VNI00_013054</name>
</gene>
<dbReference type="Gene3D" id="3.40.50.300">
    <property type="entry name" value="P-loop containing nucleotide triphosphate hydrolases"/>
    <property type="match status" value="1"/>
</dbReference>
<comment type="caution">
    <text evidence="3">The sequence shown here is derived from an EMBL/GenBank/DDBJ whole genome shotgun (WGS) entry which is preliminary data.</text>
</comment>
<dbReference type="EMBL" id="JAYKXP010000064">
    <property type="protein sequence ID" value="KAK7032486.1"/>
    <property type="molecule type" value="Genomic_DNA"/>
</dbReference>
<dbReference type="InterPro" id="IPR056884">
    <property type="entry name" value="NPHP3-like_N"/>
</dbReference>
<name>A0AAW0BZB3_9AGAR</name>
<dbReference type="PROSITE" id="PS50837">
    <property type="entry name" value="NACHT"/>
    <property type="match status" value="1"/>
</dbReference>
<evidence type="ECO:0000313" key="3">
    <source>
        <dbReference type="EMBL" id="KAK7032486.1"/>
    </source>
</evidence>
<dbReference type="InterPro" id="IPR027417">
    <property type="entry name" value="P-loop_NTPase"/>
</dbReference>
<dbReference type="Pfam" id="PF24883">
    <property type="entry name" value="NPHP3_N"/>
    <property type="match status" value="1"/>
</dbReference>
<proteinExistence type="predicted"/>
<dbReference type="SUPFAM" id="SSF52540">
    <property type="entry name" value="P-loop containing nucleoside triphosphate hydrolases"/>
    <property type="match status" value="1"/>
</dbReference>
<evidence type="ECO:0000313" key="4">
    <source>
        <dbReference type="Proteomes" id="UP001383192"/>
    </source>
</evidence>
<evidence type="ECO:0000256" key="1">
    <source>
        <dbReference type="ARBA" id="ARBA00022737"/>
    </source>
</evidence>
<protein>
    <recommendedName>
        <fullName evidence="2">NACHT domain-containing protein</fullName>
    </recommendedName>
</protein>
<dbReference type="PANTHER" id="PTHR10039">
    <property type="entry name" value="AMELOGENIN"/>
    <property type="match status" value="1"/>
</dbReference>
<reference evidence="3 4" key="1">
    <citation type="submission" date="2024-01" db="EMBL/GenBank/DDBJ databases">
        <title>A draft genome for a cacao thread blight-causing isolate of Paramarasmius palmivorus.</title>
        <authorList>
            <person name="Baruah I.K."/>
            <person name="Bukari Y."/>
            <person name="Amoako-Attah I."/>
            <person name="Meinhardt L.W."/>
            <person name="Bailey B.A."/>
            <person name="Cohen S.P."/>
        </authorList>
    </citation>
    <scope>NUCLEOTIDE SEQUENCE [LARGE SCALE GENOMIC DNA]</scope>
    <source>
        <strain evidence="3 4">GH-12</strain>
    </source>
</reference>